<dbReference type="EMBL" id="JANJYI010000006">
    <property type="protein sequence ID" value="KAK2646289.1"/>
    <property type="molecule type" value="Genomic_DNA"/>
</dbReference>
<dbReference type="Pfam" id="PF13456">
    <property type="entry name" value="RVT_3"/>
    <property type="match status" value="1"/>
</dbReference>
<accession>A0AAD9WWD3</accession>
<gene>
    <name evidence="3" type="ORF">Ddye_021484</name>
</gene>
<reference evidence="3" key="1">
    <citation type="journal article" date="2023" name="Plant J.">
        <title>Genome sequences and population genomics provide insights into the demographic history, inbreeding, and mutation load of two 'living fossil' tree species of Dipteronia.</title>
        <authorList>
            <person name="Feng Y."/>
            <person name="Comes H.P."/>
            <person name="Chen J."/>
            <person name="Zhu S."/>
            <person name="Lu R."/>
            <person name="Zhang X."/>
            <person name="Li P."/>
            <person name="Qiu J."/>
            <person name="Olsen K.M."/>
            <person name="Qiu Y."/>
        </authorList>
    </citation>
    <scope>NUCLEOTIDE SEQUENCE</scope>
    <source>
        <strain evidence="3">KIB01</strain>
    </source>
</reference>
<comment type="caution">
    <text evidence="3">The sequence shown here is derived from an EMBL/GenBank/DDBJ whole genome shotgun (WGS) entry which is preliminary data.</text>
</comment>
<evidence type="ECO:0000313" key="4">
    <source>
        <dbReference type="Proteomes" id="UP001280121"/>
    </source>
</evidence>
<dbReference type="InterPro" id="IPR012337">
    <property type="entry name" value="RNaseH-like_sf"/>
</dbReference>
<evidence type="ECO:0000259" key="2">
    <source>
        <dbReference type="Pfam" id="PF13966"/>
    </source>
</evidence>
<organism evidence="3 4">
    <name type="scientific">Dipteronia dyeriana</name>
    <dbReference type="NCBI Taxonomy" id="168575"/>
    <lineage>
        <taxon>Eukaryota</taxon>
        <taxon>Viridiplantae</taxon>
        <taxon>Streptophyta</taxon>
        <taxon>Embryophyta</taxon>
        <taxon>Tracheophyta</taxon>
        <taxon>Spermatophyta</taxon>
        <taxon>Magnoliopsida</taxon>
        <taxon>eudicotyledons</taxon>
        <taxon>Gunneridae</taxon>
        <taxon>Pentapetalae</taxon>
        <taxon>rosids</taxon>
        <taxon>malvids</taxon>
        <taxon>Sapindales</taxon>
        <taxon>Sapindaceae</taxon>
        <taxon>Hippocastanoideae</taxon>
        <taxon>Acereae</taxon>
        <taxon>Dipteronia</taxon>
    </lineage>
</organism>
<dbReference type="Pfam" id="PF13966">
    <property type="entry name" value="zf-RVT"/>
    <property type="match status" value="1"/>
</dbReference>
<keyword evidence="4" id="KW-1185">Reference proteome</keyword>
<dbReference type="GO" id="GO:0003676">
    <property type="term" value="F:nucleic acid binding"/>
    <property type="evidence" value="ECO:0007669"/>
    <property type="project" value="InterPro"/>
</dbReference>
<name>A0AAD9WWD3_9ROSI</name>
<evidence type="ECO:0000259" key="1">
    <source>
        <dbReference type="Pfam" id="PF13456"/>
    </source>
</evidence>
<dbReference type="Proteomes" id="UP001280121">
    <property type="component" value="Unassembled WGS sequence"/>
</dbReference>
<sequence length="531" mass="60037">MADFSHLLPISSLRGFSALTHLLYVDDVQIYFRGTVRNLKNIMNAFEVYGNISGQLVNWGKSSIYFGSSVSLSRIGKLQSLVGMQIGRLLFSYLGVQLFLGKPKKSVLQPIADKILSKFAKWKWKALSLAGHGTLIKLVITGCFVHSFMIYKWPSSLLRLANRKLRIFLWIGSCEKTKLIRVAWGRCCKLYSHGGLGLKDLGLLNDSLLKKLTKKFMTFESFVFSFLREQYLWQLQKSHGGMSLRRFGLLSTLIIQIFSKRAFGSLISVLGSIGLLSLHLQILWCGHILGMGRFFTSRLIHVSFVILQDRLCRIGFHLASRCSVCGVSSESSDHLFFRCPLAADLWEAVFSAFQRCISTGTWSSIFSQAMSVSFSNQVCILWKTTTHVVVWSVWLARNQWIFEGKAMDFRSALSFVWRAVSDANRLEIGYMRNYVDDLLIFHRFDLRSRPARALVIRIWSPPAPGWTKVNTDGAVFSSPGAEGCGDIFRNCKAFVKGCLAIPLDHVFAFEAELLAASIAINFAWQNGWHRI</sequence>
<dbReference type="InterPro" id="IPR026960">
    <property type="entry name" value="RVT-Znf"/>
</dbReference>
<dbReference type="SUPFAM" id="SSF53098">
    <property type="entry name" value="Ribonuclease H-like"/>
    <property type="match status" value="1"/>
</dbReference>
<protein>
    <recommendedName>
        <fullName evidence="5">Reverse transcriptase zinc-binding domain-containing protein</fullName>
    </recommendedName>
</protein>
<dbReference type="PANTHER" id="PTHR33116:SF78">
    <property type="entry name" value="OS12G0587133 PROTEIN"/>
    <property type="match status" value="1"/>
</dbReference>
<feature type="domain" description="RNase H type-1" evidence="1">
    <location>
        <begin position="470"/>
        <end position="531"/>
    </location>
</feature>
<dbReference type="PANTHER" id="PTHR33116">
    <property type="entry name" value="REVERSE TRANSCRIPTASE ZINC-BINDING DOMAIN-CONTAINING PROTEIN-RELATED-RELATED"/>
    <property type="match status" value="1"/>
</dbReference>
<dbReference type="GO" id="GO:0004523">
    <property type="term" value="F:RNA-DNA hybrid ribonuclease activity"/>
    <property type="evidence" value="ECO:0007669"/>
    <property type="project" value="InterPro"/>
</dbReference>
<proteinExistence type="predicted"/>
<evidence type="ECO:0008006" key="5">
    <source>
        <dbReference type="Google" id="ProtNLM"/>
    </source>
</evidence>
<dbReference type="AlphaFoldDB" id="A0AAD9WWD3"/>
<dbReference type="InterPro" id="IPR002156">
    <property type="entry name" value="RNaseH_domain"/>
</dbReference>
<evidence type="ECO:0000313" key="3">
    <source>
        <dbReference type="EMBL" id="KAK2646289.1"/>
    </source>
</evidence>
<feature type="domain" description="Reverse transcriptase zinc-binding" evidence="2">
    <location>
        <begin position="281"/>
        <end position="346"/>
    </location>
</feature>